<evidence type="ECO:0000313" key="2">
    <source>
        <dbReference type="EMBL" id="KAG0140179.1"/>
    </source>
</evidence>
<proteinExistence type="predicted"/>
<comment type="caution">
    <text evidence="2">The sequence shown here is derived from an EMBL/GenBank/DDBJ whole genome shotgun (WGS) entry which is preliminary data.</text>
</comment>
<feature type="compositionally biased region" description="Acidic residues" evidence="1">
    <location>
        <begin position="196"/>
        <end position="221"/>
    </location>
</feature>
<evidence type="ECO:0000313" key="3">
    <source>
        <dbReference type="Proteomes" id="UP000886653"/>
    </source>
</evidence>
<protein>
    <submittedName>
        <fullName evidence="2">Uncharacterized protein</fullName>
    </submittedName>
</protein>
<keyword evidence="3" id="KW-1185">Reference proteome</keyword>
<gene>
    <name evidence="2" type="ORF">CROQUDRAFT_100484</name>
</gene>
<dbReference type="OrthoDB" id="2506837at2759"/>
<feature type="compositionally biased region" description="Acidic residues" evidence="1">
    <location>
        <begin position="151"/>
        <end position="167"/>
    </location>
</feature>
<accession>A0A9P6N9L9</accession>
<feature type="compositionally biased region" description="Basic and acidic residues" evidence="1">
    <location>
        <begin position="222"/>
        <end position="236"/>
    </location>
</feature>
<sequence>MLSPIEAHSDDEQCSKLNSYIVKTPIFCSIKAGIFMHRLNDHMFKSAQLNGRGQSKLHRCLRPKKPIESTFTKPPTGLLIDFYNADWFNNTLSMSQICDIADIDNVMFLPNPELSLLGKTHPDETLKDSSFTRKHWSKGSKDYNLDFLTTPEDEEGEDGDGTDEDNDSYYAGSIDLEDMDGEDNENEDSYGKEMGEENNDQDEDGGEGCLEPFDEDMNDDWENARIEDNNEGFEETHLGKGEHFIVDQDMYDDGDEA</sequence>
<organism evidence="2 3">
    <name type="scientific">Cronartium quercuum f. sp. fusiforme G11</name>
    <dbReference type="NCBI Taxonomy" id="708437"/>
    <lineage>
        <taxon>Eukaryota</taxon>
        <taxon>Fungi</taxon>
        <taxon>Dikarya</taxon>
        <taxon>Basidiomycota</taxon>
        <taxon>Pucciniomycotina</taxon>
        <taxon>Pucciniomycetes</taxon>
        <taxon>Pucciniales</taxon>
        <taxon>Coleosporiaceae</taxon>
        <taxon>Cronartium</taxon>
    </lineage>
</organism>
<reference evidence="2" key="1">
    <citation type="submission" date="2013-11" db="EMBL/GenBank/DDBJ databases">
        <title>Genome sequence of the fusiform rust pathogen reveals effectors for host alternation and coevolution with pine.</title>
        <authorList>
            <consortium name="DOE Joint Genome Institute"/>
            <person name="Smith K."/>
            <person name="Pendleton A."/>
            <person name="Kubisiak T."/>
            <person name="Anderson C."/>
            <person name="Salamov A."/>
            <person name="Aerts A."/>
            <person name="Riley R."/>
            <person name="Clum A."/>
            <person name="Lindquist E."/>
            <person name="Ence D."/>
            <person name="Campbell M."/>
            <person name="Kronenberg Z."/>
            <person name="Feau N."/>
            <person name="Dhillon B."/>
            <person name="Hamelin R."/>
            <person name="Burleigh J."/>
            <person name="Smith J."/>
            <person name="Yandell M."/>
            <person name="Nelson C."/>
            <person name="Grigoriev I."/>
            <person name="Davis J."/>
        </authorList>
    </citation>
    <scope>NUCLEOTIDE SEQUENCE</scope>
    <source>
        <strain evidence="2">G11</strain>
    </source>
</reference>
<evidence type="ECO:0000256" key="1">
    <source>
        <dbReference type="SAM" id="MobiDB-lite"/>
    </source>
</evidence>
<dbReference type="Proteomes" id="UP000886653">
    <property type="component" value="Unassembled WGS sequence"/>
</dbReference>
<dbReference type="AlphaFoldDB" id="A0A9P6N9L9"/>
<feature type="region of interest" description="Disordered" evidence="1">
    <location>
        <begin position="142"/>
        <end position="236"/>
    </location>
</feature>
<name>A0A9P6N9L9_9BASI</name>
<dbReference type="EMBL" id="MU167468">
    <property type="protein sequence ID" value="KAG0140179.1"/>
    <property type="molecule type" value="Genomic_DNA"/>
</dbReference>
<feature type="compositionally biased region" description="Acidic residues" evidence="1">
    <location>
        <begin position="175"/>
        <end position="188"/>
    </location>
</feature>